<dbReference type="EMBL" id="DS486009">
    <property type="protein sequence ID" value="KYG13627.1"/>
    <property type="molecule type" value="Genomic_DNA"/>
</dbReference>
<evidence type="ECO:0000313" key="1">
    <source>
        <dbReference type="EMBL" id="KYG13627.1"/>
    </source>
</evidence>
<organism evidence="1 2">
    <name type="scientific">Gibberella moniliformis (strain M3125 / FGSC 7600)</name>
    <name type="common">Maize ear and stalk rot fungus</name>
    <name type="synonym">Fusarium verticillioides</name>
    <dbReference type="NCBI Taxonomy" id="334819"/>
    <lineage>
        <taxon>Eukaryota</taxon>
        <taxon>Fungi</taxon>
        <taxon>Dikarya</taxon>
        <taxon>Ascomycota</taxon>
        <taxon>Pezizomycotina</taxon>
        <taxon>Sordariomycetes</taxon>
        <taxon>Hypocreomycetidae</taxon>
        <taxon>Hypocreales</taxon>
        <taxon>Nectriaceae</taxon>
        <taxon>Fusarium</taxon>
        <taxon>Fusarium fujikuroi species complex</taxon>
    </lineage>
</organism>
<keyword evidence="2" id="KW-1185">Reference proteome</keyword>
<dbReference type="RefSeq" id="XP_018762311.1">
    <property type="nucleotide sequence ID" value="XM_018906888.1"/>
</dbReference>
<dbReference type="Proteomes" id="UP000009096">
    <property type="component" value="Chromosome 8"/>
</dbReference>
<proteinExistence type="predicted"/>
<dbReference type="AlphaFoldDB" id="A0A139YBU7"/>
<evidence type="ECO:0000313" key="2">
    <source>
        <dbReference type="Proteomes" id="UP000009096"/>
    </source>
</evidence>
<name>A0A139YBU7_GIBM7</name>
<dbReference type="GeneID" id="30074526"/>
<sequence>MGDKTKIRYTYRGYESWQASEPQLKKLIQDDTGVEYWIETRSIPPMGIPPSPVSKDCVEKLKGLDGVEVNEIEED</sequence>
<dbReference type="OrthoDB" id="3434980at2759"/>
<dbReference type="KEGG" id="fvr:FVEG_17650"/>
<accession>A0A139YBU7</accession>
<gene>
    <name evidence="1" type="ORF">FVEG_17650</name>
</gene>
<protein>
    <submittedName>
        <fullName evidence="1">Uncharacterized protein</fullName>
    </submittedName>
</protein>
<reference evidence="1 2" key="1">
    <citation type="journal article" date="2010" name="Nature">
        <title>Comparative genomics reveals mobile pathogenicity chromosomes in Fusarium.</title>
        <authorList>
            <person name="Ma L.J."/>
            <person name="van der Does H.C."/>
            <person name="Borkovich K.A."/>
            <person name="Coleman J.J."/>
            <person name="Daboussi M.J."/>
            <person name="Di Pietro A."/>
            <person name="Dufresne M."/>
            <person name="Freitag M."/>
            <person name="Grabherr M."/>
            <person name="Henrissat B."/>
            <person name="Houterman P.M."/>
            <person name="Kang S."/>
            <person name="Shim W.B."/>
            <person name="Woloshuk C."/>
            <person name="Xie X."/>
            <person name="Xu J.R."/>
            <person name="Antoniw J."/>
            <person name="Baker S.E."/>
            <person name="Bluhm B.H."/>
            <person name="Breakspear A."/>
            <person name="Brown D.W."/>
            <person name="Butchko R.A."/>
            <person name="Chapman S."/>
            <person name="Coulson R."/>
            <person name="Coutinho P.M."/>
            <person name="Danchin E.G."/>
            <person name="Diener A."/>
            <person name="Gale L.R."/>
            <person name="Gardiner D.M."/>
            <person name="Goff S."/>
            <person name="Hammond-Kosack K.E."/>
            <person name="Hilburn K."/>
            <person name="Hua-Van A."/>
            <person name="Jonkers W."/>
            <person name="Kazan K."/>
            <person name="Kodira C.D."/>
            <person name="Koehrsen M."/>
            <person name="Kumar L."/>
            <person name="Lee Y.H."/>
            <person name="Li L."/>
            <person name="Manners J.M."/>
            <person name="Miranda-Saavedra D."/>
            <person name="Mukherjee M."/>
            <person name="Park G."/>
            <person name="Park J."/>
            <person name="Park S.Y."/>
            <person name="Proctor R.H."/>
            <person name="Regev A."/>
            <person name="Ruiz-Roldan M.C."/>
            <person name="Sain D."/>
            <person name="Sakthikumar S."/>
            <person name="Sykes S."/>
            <person name="Schwartz D.C."/>
            <person name="Turgeon B.G."/>
            <person name="Wapinski I."/>
            <person name="Yoder O."/>
            <person name="Young S."/>
            <person name="Zeng Q."/>
            <person name="Zhou S."/>
            <person name="Galagan J."/>
            <person name="Cuomo C.A."/>
            <person name="Kistler H.C."/>
            <person name="Rep M."/>
        </authorList>
    </citation>
    <scope>NUCLEOTIDE SEQUENCE [LARGE SCALE GENOMIC DNA]</scope>
    <source>
        <strain evidence="2">M3125 / FGSC 7600</strain>
    </source>
</reference>
<dbReference type="VEuPathDB" id="FungiDB:FVEG_17650"/>